<organism evidence="1 2">
    <name type="scientific">Nocardia aurea</name>
    <dbReference type="NCBI Taxonomy" id="2144174"/>
    <lineage>
        <taxon>Bacteria</taxon>
        <taxon>Bacillati</taxon>
        <taxon>Actinomycetota</taxon>
        <taxon>Actinomycetes</taxon>
        <taxon>Mycobacteriales</taxon>
        <taxon>Nocardiaceae</taxon>
        <taxon>Nocardia</taxon>
    </lineage>
</organism>
<proteinExistence type="predicted"/>
<dbReference type="Gene3D" id="3.30.1310.10">
    <property type="entry name" value="Nucleoid-associated protein YbaB-like domain"/>
    <property type="match status" value="1"/>
</dbReference>
<dbReference type="Proteomes" id="UP001551695">
    <property type="component" value="Unassembled WGS sequence"/>
</dbReference>
<reference evidence="1 2" key="1">
    <citation type="submission" date="2024-06" db="EMBL/GenBank/DDBJ databases">
        <title>The Natural Products Discovery Center: Release of the First 8490 Sequenced Strains for Exploring Actinobacteria Biosynthetic Diversity.</title>
        <authorList>
            <person name="Kalkreuter E."/>
            <person name="Kautsar S.A."/>
            <person name="Yang D."/>
            <person name="Bader C.D."/>
            <person name="Teijaro C.N."/>
            <person name="Fluegel L."/>
            <person name="Davis C.M."/>
            <person name="Simpson J.R."/>
            <person name="Lauterbach L."/>
            <person name="Steele A.D."/>
            <person name="Gui C."/>
            <person name="Meng S."/>
            <person name="Li G."/>
            <person name="Viehrig K."/>
            <person name="Ye F."/>
            <person name="Su P."/>
            <person name="Kiefer A.F."/>
            <person name="Nichols A."/>
            <person name="Cepeda A.J."/>
            <person name="Yan W."/>
            <person name="Fan B."/>
            <person name="Jiang Y."/>
            <person name="Adhikari A."/>
            <person name="Zheng C.-J."/>
            <person name="Schuster L."/>
            <person name="Cowan T.M."/>
            <person name="Smanski M.J."/>
            <person name="Chevrette M.G."/>
            <person name="De Carvalho L.P.S."/>
            <person name="Shen B."/>
        </authorList>
    </citation>
    <scope>NUCLEOTIDE SEQUENCE [LARGE SCALE GENOMIC DNA]</scope>
    <source>
        <strain evidence="1 2">NPDC050403</strain>
    </source>
</reference>
<evidence type="ECO:0000313" key="2">
    <source>
        <dbReference type="Proteomes" id="UP001551695"/>
    </source>
</evidence>
<evidence type="ECO:0000313" key="1">
    <source>
        <dbReference type="EMBL" id="MEV0707508.1"/>
    </source>
</evidence>
<dbReference type="EMBL" id="JBFAKC010000003">
    <property type="protein sequence ID" value="MEV0707508.1"/>
    <property type="molecule type" value="Genomic_DNA"/>
</dbReference>
<dbReference type="InterPro" id="IPR004401">
    <property type="entry name" value="YbaB/EbfC"/>
</dbReference>
<dbReference type="Pfam" id="PF02575">
    <property type="entry name" value="YbaB_DNA_bd"/>
    <property type="match status" value="1"/>
</dbReference>
<sequence>MSEAMDALEARVRGQLDRIRDLGERMAAIRVRETSADAAVTAVVDGNGALCDLELSGAIARMSPAEFEQVVVNTAARAAQRAFAERGELVAAFNYEAAE</sequence>
<keyword evidence="2" id="KW-1185">Reference proteome</keyword>
<name>A0ABV3FQ74_9NOCA</name>
<protein>
    <submittedName>
        <fullName evidence="1">YbaB/EbfC family nucleoid-associated protein</fullName>
    </submittedName>
</protein>
<comment type="caution">
    <text evidence="1">The sequence shown here is derived from an EMBL/GenBank/DDBJ whole genome shotgun (WGS) entry which is preliminary data.</text>
</comment>
<accession>A0ABV3FQ74</accession>
<dbReference type="InterPro" id="IPR036894">
    <property type="entry name" value="YbaB-like_sf"/>
</dbReference>
<gene>
    <name evidence="1" type="ORF">AB0I48_08105</name>
</gene>
<dbReference type="RefSeq" id="WP_109525443.1">
    <property type="nucleotide sequence ID" value="NZ_JBFAKC010000003.1"/>
</dbReference>